<gene>
    <name evidence="1" type="ORF">EBN88_21225</name>
</gene>
<dbReference type="EMBL" id="RFFJ01000139">
    <property type="protein sequence ID" value="RMI36568.1"/>
    <property type="molecule type" value="Genomic_DNA"/>
</dbReference>
<protein>
    <submittedName>
        <fullName evidence="1">DUF4188 domain-containing protein</fullName>
    </submittedName>
</protein>
<dbReference type="InterPro" id="IPR025444">
    <property type="entry name" value="Monooxy_af470"/>
</dbReference>
<evidence type="ECO:0000313" key="2">
    <source>
        <dbReference type="Proteomes" id="UP000278673"/>
    </source>
</evidence>
<dbReference type="Proteomes" id="UP000278673">
    <property type="component" value="Unassembled WGS sequence"/>
</dbReference>
<comment type="caution">
    <text evidence="1">The sequence shown here is derived from an EMBL/GenBank/DDBJ whole genome shotgun (WGS) entry which is preliminary data.</text>
</comment>
<reference evidence="1 2" key="1">
    <citation type="submission" date="2018-10" db="EMBL/GenBank/DDBJ databases">
        <title>Isolation, diversity and antifungal activity of actinobacteria from wheat.</title>
        <authorList>
            <person name="Han C."/>
        </authorList>
    </citation>
    <scope>NUCLEOTIDE SEQUENCE [LARGE SCALE GENOMIC DNA]</scope>
    <source>
        <strain evidence="1 2">NEAU-YY642</strain>
    </source>
</reference>
<dbReference type="Pfam" id="PF13826">
    <property type="entry name" value="Monooxy_af470-like"/>
    <property type="match status" value="1"/>
</dbReference>
<proteinExistence type="predicted"/>
<keyword evidence="2" id="KW-1185">Reference proteome</keyword>
<sequence length="161" mass="18282">MTARVDEQLVVFLVGMRITRFWRVGEWWPVFRAMPRMLRELSRERERGMLGYRLCLSPLREIFLVQYWSGLEPLLAYASDSDGEHRPAWAELNRRLRSGSRIGFWHETFVVPAGSAESIYLNMPPVGLGAATELIPVAGRGDRLAQRLGRPAGQEAGEARG</sequence>
<name>A0A3M2LP16_9ACTN</name>
<accession>A0A3M2LP16</accession>
<organism evidence="1 2">
    <name type="scientific">Streptomyces triticirhizae</name>
    <dbReference type="NCBI Taxonomy" id="2483353"/>
    <lineage>
        <taxon>Bacteria</taxon>
        <taxon>Bacillati</taxon>
        <taxon>Actinomycetota</taxon>
        <taxon>Actinomycetes</taxon>
        <taxon>Kitasatosporales</taxon>
        <taxon>Streptomycetaceae</taxon>
        <taxon>Streptomyces</taxon>
    </lineage>
</organism>
<dbReference type="AlphaFoldDB" id="A0A3M2LP16"/>
<evidence type="ECO:0000313" key="1">
    <source>
        <dbReference type="EMBL" id="RMI36568.1"/>
    </source>
</evidence>